<keyword evidence="1 4" id="KW-0378">Hydrolase</keyword>
<dbReference type="SUPFAM" id="SSF82171">
    <property type="entry name" value="DPP6 N-terminal domain-like"/>
    <property type="match status" value="1"/>
</dbReference>
<organism evidence="4 5">
    <name type="scientific">Methylacidimicrobium tartarophylax</name>
    <dbReference type="NCBI Taxonomy" id="1041768"/>
    <lineage>
        <taxon>Bacteria</taxon>
        <taxon>Pseudomonadati</taxon>
        <taxon>Verrucomicrobiota</taxon>
        <taxon>Methylacidimicrobium</taxon>
    </lineage>
</organism>
<dbReference type="EMBL" id="CABFVA020000086">
    <property type="protein sequence ID" value="VVM07257.1"/>
    <property type="molecule type" value="Genomic_DNA"/>
</dbReference>
<evidence type="ECO:0000313" key="5">
    <source>
        <dbReference type="Proteomes" id="UP000334923"/>
    </source>
</evidence>
<dbReference type="GO" id="GO:0006508">
    <property type="term" value="P:proteolysis"/>
    <property type="evidence" value="ECO:0007669"/>
    <property type="project" value="InterPro"/>
</dbReference>
<accession>A0A5E6MH94</accession>
<proteinExistence type="predicted"/>
<protein>
    <submittedName>
        <fullName evidence="4">Acylaminoacyl-peptidase</fullName>
        <ecNumber evidence="4">3.4.19.1</ecNumber>
    </submittedName>
</protein>
<gene>
    <name evidence="4" type="primary">APEH</name>
    <name evidence="4" type="ORF">MAMT_01625</name>
</gene>
<dbReference type="InterPro" id="IPR001375">
    <property type="entry name" value="Peptidase_S9_cat"/>
</dbReference>
<sequence>MRLPFSPYWSLLVLLFLAGLLQAAMPLRAASPDAKTAPLIPLRVLFEEPKRASPRISPDGRRLAYLAPHQGVLNVWVRSLGKKNDHPVTEEKGRGIRSFFWSPDSRSVFYLQDQGGNENNHLFRVDLDRGKRTDLTPFKDVKVHLQADDPAHARSLLLDMNQRDAKIFDVYDLSLSDNRLSLRAENPGNVLEWEEDHQYAIRARLAMLPGARQEVSARSSIDAPWKVVASWGPDESGGAVGFSPDDRSLWILSSVGANAERLLEIDLESGKQTTLAEDPHYDVAAILTHPKTYRLEAVAFEREKLEWRFFEPQVREAFDYLQSQHPGEVTIASRDFSDRTWAVAFSSDIDPASFYLFRPQEKKLEFLFASRPELASYRLAPMEPISFPARDGLLLHGYLTLPLGATGKVPFVLLVHGGPWARDSWGFSPLVQLLANRGYGVLQVNFRGSTGYGKEFVNAGDREWGGKMQTDLIDAKQWAVAHGYADPDRFAVMGMSYGGYATLAALAFVPGEFTCGVEAMGPSNLLTLSHSIPPYWEPMRALFEKRLGSPEKDEAFLHERSPLFAAGRIRVPLLIAQGANDVRVKQAESDQIVEAMRKQGLPVEYLLFPDEGHGFVRPEDRLQFFRATEKFLAQHLGGRAEKGAEPKQASR</sequence>
<dbReference type="InterPro" id="IPR029058">
    <property type="entry name" value="AB_hydrolase_fold"/>
</dbReference>
<dbReference type="SUPFAM" id="SSF53474">
    <property type="entry name" value="alpha/beta-Hydrolases"/>
    <property type="match status" value="1"/>
</dbReference>
<dbReference type="AlphaFoldDB" id="A0A5E6MH94"/>
<dbReference type="EC" id="3.4.19.1" evidence="4"/>
<dbReference type="PANTHER" id="PTHR42776">
    <property type="entry name" value="SERINE PEPTIDASE S9 FAMILY MEMBER"/>
    <property type="match status" value="1"/>
</dbReference>
<dbReference type="Gene3D" id="2.120.10.30">
    <property type="entry name" value="TolB, C-terminal domain"/>
    <property type="match status" value="1"/>
</dbReference>
<evidence type="ECO:0000256" key="1">
    <source>
        <dbReference type="ARBA" id="ARBA00022801"/>
    </source>
</evidence>
<keyword evidence="2" id="KW-0720">Serine protease</keyword>
<keyword evidence="5" id="KW-1185">Reference proteome</keyword>
<feature type="domain" description="Peptidase S9 prolyl oligopeptidase catalytic" evidence="3">
    <location>
        <begin position="425"/>
        <end position="638"/>
    </location>
</feature>
<dbReference type="Proteomes" id="UP000334923">
    <property type="component" value="Unassembled WGS sequence"/>
</dbReference>
<evidence type="ECO:0000256" key="2">
    <source>
        <dbReference type="ARBA" id="ARBA00022825"/>
    </source>
</evidence>
<dbReference type="Pfam" id="PF07676">
    <property type="entry name" value="PD40"/>
    <property type="match status" value="1"/>
</dbReference>
<name>A0A5E6MH94_9BACT</name>
<dbReference type="Gene3D" id="3.40.50.1820">
    <property type="entry name" value="alpha/beta hydrolase"/>
    <property type="match status" value="1"/>
</dbReference>
<reference evidence="4 5" key="1">
    <citation type="submission" date="2019-09" db="EMBL/GenBank/DDBJ databases">
        <authorList>
            <person name="Cremers G."/>
        </authorList>
    </citation>
    <scope>NUCLEOTIDE SEQUENCE [LARGE SCALE GENOMIC DNA]</scope>
    <source>
        <strain evidence="4">4A</strain>
    </source>
</reference>
<dbReference type="PANTHER" id="PTHR42776:SF27">
    <property type="entry name" value="DIPEPTIDYL PEPTIDASE FAMILY MEMBER 6"/>
    <property type="match status" value="1"/>
</dbReference>
<dbReference type="InterPro" id="IPR011659">
    <property type="entry name" value="WD40"/>
</dbReference>
<dbReference type="GO" id="GO:0004252">
    <property type="term" value="F:serine-type endopeptidase activity"/>
    <property type="evidence" value="ECO:0007669"/>
    <property type="project" value="TreeGrafter"/>
</dbReference>
<dbReference type="GO" id="GO:0008242">
    <property type="term" value="F:omega peptidase activity"/>
    <property type="evidence" value="ECO:0007669"/>
    <property type="project" value="UniProtKB-EC"/>
</dbReference>
<evidence type="ECO:0000259" key="3">
    <source>
        <dbReference type="Pfam" id="PF00326"/>
    </source>
</evidence>
<dbReference type="InterPro" id="IPR011042">
    <property type="entry name" value="6-blade_b-propeller_TolB-like"/>
</dbReference>
<keyword evidence="2" id="KW-0645">Protease</keyword>
<dbReference type="Pfam" id="PF00326">
    <property type="entry name" value="Peptidase_S9"/>
    <property type="match status" value="1"/>
</dbReference>
<evidence type="ECO:0000313" key="4">
    <source>
        <dbReference type="EMBL" id="VVM07257.1"/>
    </source>
</evidence>